<evidence type="ECO:0000256" key="4">
    <source>
        <dbReference type="ARBA" id="ARBA00023136"/>
    </source>
</evidence>
<gene>
    <name evidence="6" type="ORF">GCM10023149_30080</name>
</gene>
<keyword evidence="3 5" id="KW-1133">Transmembrane helix</keyword>
<accession>A0ABP8GN54</accession>
<evidence type="ECO:0000313" key="6">
    <source>
        <dbReference type="EMBL" id="GAA4326951.1"/>
    </source>
</evidence>
<dbReference type="Pfam" id="PF13564">
    <property type="entry name" value="DoxX_2"/>
    <property type="match status" value="1"/>
</dbReference>
<feature type="transmembrane region" description="Helical" evidence="5">
    <location>
        <begin position="51"/>
        <end position="67"/>
    </location>
</feature>
<sequence length="130" mass="13917">MAMNKKIKNIVGWTLSGIVLLLLTASATDKISGSEHALAMTRSFGISPDTYRSLGIIELISAVLFMIPRTGLPGLLLLSSYLGGAIATHLQHGQSICFPAAIEALVWITAVIRFPELSMRIVNKGNLSPI</sequence>
<evidence type="ECO:0000256" key="5">
    <source>
        <dbReference type="SAM" id="Phobius"/>
    </source>
</evidence>
<evidence type="ECO:0000313" key="7">
    <source>
        <dbReference type="Proteomes" id="UP001500582"/>
    </source>
</evidence>
<evidence type="ECO:0000256" key="2">
    <source>
        <dbReference type="ARBA" id="ARBA00022692"/>
    </source>
</evidence>
<organism evidence="6 7">
    <name type="scientific">Mucilaginibacter gynuensis</name>
    <dbReference type="NCBI Taxonomy" id="1302236"/>
    <lineage>
        <taxon>Bacteria</taxon>
        <taxon>Pseudomonadati</taxon>
        <taxon>Bacteroidota</taxon>
        <taxon>Sphingobacteriia</taxon>
        <taxon>Sphingobacteriales</taxon>
        <taxon>Sphingobacteriaceae</taxon>
        <taxon>Mucilaginibacter</taxon>
    </lineage>
</organism>
<dbReference type="EMBL" id="BAABFT010000007">
    <property type="protein sequence ID" value="GAA4326951.1"/>
    <property type="molecule type" value="Genomic_DNA"/>
</dbReference>
<evidence type="ECO:0000256" key="1">
    <source>
        <dbReference type="ARBA" id="ARBA00004141"/>
    </source>
</evidence>
<keyword evidence="7" id="KW-1185">Reference proteome</keyword>
<dbReference type="InterPro" id="IPR032808">
    <property type="entry name" value="DoxX"/>
</dbReference>
<comment type="subcellular location">
    <subcellularLocation>
        <location evidence="1">Membrane</location>
        <topology evidence="1">Multi-pass membrane protein</topology>
    </subcellularLocation>
</comment>
<keyword evidence="4 5" id="KW-0472">Membrane</keyword>
<evidence type="ECO:0000256" key="3">
    <source>
        <dbReference type="ARBA" id="ARBA00022989"/>
    </source>
</evidence>
<name>A0ABP8GN54_9SPHI</name>
<keyword evidence="2 5" id="KW-0812">Transmembrane</keyword>
<reference evidence="7" key="1">
    <citation type="journal article" date="2019" name="Int. J. Syst. Evol. Microbiol.">
        <title>The Global Catalogue of Microorganisms (GCM) 10K type strain sequencing project: providing services to taxonomists for standard genome sequencing and annotation.</title>
        <authorList>
            <consortium name="The Broad Institute Genomics Platform"/>
            <consortium name="The Broad Institute Genome Sequencing Center for Infectious Disease"/>
            <person name="Wu L."/>
            <person name="Ma J."/>
        </authorList>
    </citation>
    <scope>NUCLEOTIDE SEQUENCE [LARGE SCALE GENOMIC DNA]</scope>
    <source>
        <strain evidence="7">JCM 17705</strain>
    </source>
</reference>
<proteinExistence type="predicted"/>
<dbReference type="Proteomes" id="UP001500582">
    <property type="component" value="Unassembled WGS sequence"/>
</dbReference>
<comment type="caution">
    <text evidence="6">The sequence shown here is derived from an EMBL/GenBank/DDBJ whole genome shotgun (WGS) entry which is preliminary data.</text>
</comment>
<protein>
    <submittedName>
        <fullName evidence="6">DoxX family protein</fullName>
    </submittedName>
</protein>